<keyword evidence="6" id="KW-1185">Reference proteome</keyword>
<evidence type="ECO:0000256" key="1">
    <source>
        <dbReference type="ARBA" id="ARBA00007358"/>
    </source>
</evidence>
<dbReference type="Gene3D" id="3.40.50.1970">
    <property type="match status" value="1"/>
</dbReference>
<evidence type="ECO:0000313" key="5">
    <source>
        <dbReference type="EMBL" id="MDP4097074.1"/>
    </source>
</evidence>
<proteinExistence type="inferred from homology"/>
<evidence type="ECO:0000256" key="2">
    <source>
        <dbReference type="ARBA" id="ARBA00022723"/>
    </source>
</evidence>
<dbReference type="InterPro" id="IPR001670">
    <property type="entry name" value="ADH_Fe/GldA"/>
</dbReference>
<dbReference type="PROSITE" id="PS00913">
    <property type="entry name" value="ADH_IRON_1"/>
    <property type="match status" value="1"/>
</dbReference>
<comment type="similarity">
    <text evidence="1">Belongs to the iron-containing alcohol dehydrogenase family.</text>
</comment>
<evidence type="ECO:0000313" key="6">
    <source>
        <dbReference type="Proteomes" id="UP001241848"/>
    </source>
</evidence>
<dbReference type="PANTHER" id="PTHR43616:SF3">
    <property type="entry name" value="HYDROXYCARBOXYLATE DEHYDROGENASE A"/>
    <property type="match status" value="1"/>
</dbReference>
<reference evidence="5 6" key="1">
    <citation type="submission" date="2022-10" db="EMBL/GenBank/DDBJ databases">
        <title>Paenibacillus description and whole genome data of maize root bacterial community.</title>
        <authorList>
            <person name="Marton D."/>
            <person name="Farkas M."/>
            <person name="Cserhati M."/>
        </authorList>
    </citation>
    <scope>NUCLEOTIDE SEQUENCE [LARGE SCALE GENOMIC DNA]</scope>
    <source>
        <strain evidence="5 6">P96</strain>
    </source>
</reference>
<dbReference type="EMBL" id="JAPCKK010000016">
    <property type="protein sequence ID" value="MDP4097074.1"/>
    <property type="molecule type" value="Genomic_DNA"/>
</dbReference>
<accession>A0ABT9FQX6</accession>
<dbReference type="PIRSF" id="PIRSF000112">
    <property type="entry name" value="Glycerol_dehydrogenase"/>
    <property type="match status" value="1"/>
</dbReference>
<dbReference type="InterPro" id="IPR018211">
    <property type="entry name" value="ADH_Fe_CS"/>
</dbReference>
<dbReference type="InterPro" id="IPR016205">
    <property type="entry name" value="Glycerol_DH"/>
</dbReference>
<dbReference type="SUPFAM" id="SSF56796">
    <property type="entry name" value="Dehydroquinate synthase-like"/>
    <property type="match status" value="1"/>
</dbReference>
<dbReference type="CDD" id="cd08550">
    <property type="entry name" value="GlyDH-like"/>
    <property type="match status" value="1"/>
</dbReference>
<name>A0ABT9FQX6_9BACL</name>
<comment type="caution">
    <text evidence="5">The sequence shown here is derived from an EMBL/GenBank/DDBJ whole genome shotgun (WGS) entry which is preliminary data.</text>
</comment>
<evidence type="ECO:0000259" key="4">
    <source>
        <dbReference type="Pfam" id="PF00465"/>
    </source>
</evidence>
<organism evidence="5 6">
    <name type="scientific">Paenibacillus zeirhizosphaerae</name>
    <dbReference type="NCBI Taxonomy" id="2987519"/>
    <lineage>
        <taxon>Bacteria</taxon>
        <taxon>Bacillati</taxon>
        <taxon>Bacillota</taxon>
        <taxon>Bacilli</taxon>
        <taxon>Bacillales</taxon>
        <taxon>Paenibacillaceae</taxon>
        <taxon>Paenibacillus</taxon>
    </lineage>
</organism>
<gene>
    <name evidence="5" type="ORF">OIN60_09860</name>
</gene>
<evidence type="ECO:0000256" key="3">
    <source>
        <dbReference type="ARBA" id="ARBA00023002"/>
    </source>
</evidence>
<dbReference type="Proteomes" id="UP001241848">
    <property type="component" value="Unassembled WGS sequence"/>
</dbReference>
<protein>
    <submittedName>
        <fullName evidence="5">Iron-containing alcohol dehydrogenase family protein</fullName>
    </submittedName>
</protein>
<keyword evidence="3" id="KW-0560">Oxidoreductase</keyword>
<sequence length="370" mass="38954">MISVKAPDHYWNEPDILLKSGPLIAPYGKNAFVVTGQKALNAVGHAFFESLKQAGIAHTIASFGGKVTIAEIEVYTAQASAQQADVIIGVGGGKALDLAKAVGGKLRLPVIAVPTIAATCASWAAVSILYDDLGRSSEYLMNERSPALVLVDTRVIASAPKRYLASGIGDTIVKWYEIAVNLSEESGELDIQIAGQTAKLALDRLRSHALAAYETAGSGKVTPALTETINDIIVLAGLAGTVQGSKPRAAIAHAIHNSLTFVHQTSDTLHGEKVAFGLLAQTVLEGRAGDEIDELAVWLHSFGLPITLRGLGITGDSASITLEIAKRVQLREDATTGLAFAVNEASLAEAIQQADQWGQRIQQESVYANS</sequence>
<dbReference type="Gene3D" id="1.20.1090.10">
    <property type="entry name" value="Dehydroquinate synthase-like - alpha domain"/>
    <property type="match status" value="1"/>
</dbReference>
<dbReference type="PANTHER" id="PTHR43616">
    <property type="entry name" value="GLYCEROL DEHYDROGENASE"/>
    <property type="match status" value="1"/>
</dbReference>
<keyword evidence="2" id="KW-0479">Metal-binding</keyword>
<feature type="domain" description="Alcohol dehydrogenase iron-type/glycerol dehydrogenase GldA" evidence="4">
    <location>
        <begin position="7"/>
        <end position="153"/>
    </location>
</feature>
<dbReference type="RefSeq" id="WP_305754702.1">
    <property type="nucleotide sequence ID" value="NZ_JAPCKK010000016.1"/>
</dbReference>
<dbReference type="Pfam" id="PF00465">
    <property type="entry name" value="Fe-ADH"/>
    <property type="match status" value="1"/>
</dbReference>